<dbReference type="InterPro" id="IPR000792">
    <property type="entry name" value="Tscrpt_reg_LuxR_C"/>
</dbReference>
<dbReference type="EMBL" id="PPPD01000003">
    <property type="protein sequence ID" value="PNY79461.1"/>
    <property type="molecule type" value="Genomic_DNA"/>
</dbReference>
<dbReference type="GO" id="GO:0003677">
    <property type="term" value="F:DNA binding"/>
    <property type="evidence" value="ECO:0007669"/>
    <property type="project" value="UniProtKB-KW"/>
</dbReference>
<dbReference type="GO" id="GO:0006355">
    <property type="term" value="P:regulation of DNA-templated transcription"/>
    <property type="evidence" value="ECO:0007669"/>
    <property type="project" value="InterPro"/>
</dbReference>
<keyword evidence="4" id="KW-1185">Reference proteome</keyword>
<dbReference type="SMART" id="SM00421">
    <property type="entry name" value="HTH_LUXR"/>
    <property type="match status" value="1"/>
</dbReference>
<dbReference type="InterPro" id="IPR039420">
    <property type="entry name" value="WalR-like"/>
</dbReference>
<dbReference type="Proteomes" id="UP000236379">
    <property type="component" value="Unassembled WGS sequence"/>
</dbReference>
<dbReference type="Gene3D" id="3.40.50.2300">
    <property type="match status" value="1"/>
</dbReference>
<sequence>MLILALVDERTSVEPLVSLLGAGWRGYLRPSADPHSLHLALEAVARGELWAERAVLTQTIEQSRLPRLTTREQEVLHCLRRGWSNTEVARQLGITVKTVKMHVSAVFAKLGARDRLELVINHVEPAAPGAGTGGLPDTS</sequence>
<evidence type="ECO:0000259" key="2">
    <source>
        <dbReference type="PROSITE" id="PS50043"/>
    </source>
</evidence>
<accession>A0A2K3USE2</accession>
<evidence type="ECO:0000313" key="3">
    <source>
        <dbReference type="EMBL" id="PNY79461.1"/>
    </source>
</evidence>
<proteinExistence type="predicted"/>
<dbReference type="PRINTS" id="PR00038">
    <property type="entry name" value="HTHLUXR"/>
</dbReference>
<dbReference type="RefSeq" id="WP_103313975.1">
    <property type="nucleotide sequence ID" value="NZ_PPPD01000003.1"/>
</dbReference>
<dbReference type="SUPFAM" id="SSF46894">
    <property type="entry name" value="C-terminal effector domain of the bipartite response regulators"/>
    <property type="match status" value="1"/>
</dbReference>
<dbReference type="PANTHER" id="PTHR43214">
    <property type="entry name" value="TWO-COMPONENT RESPONSE REGULATOR"/>
    <property type="match status" value="1"/>
</dbReference>
<dbReference type="Pfam" id="PF00196">
    <property type="entry name" value="GerE"/>
    <property type="match status" value="1"/>
</dbReference>
<gene>
    <name evidence="3" type="ORF">CVO96_18665</name>
</gene>
<reference evidence="3 4" key="1">
    <citation type="submission" date="2018-01" db="EMBL/GenBank/DDBJ databases">
        <title>Deinococcus koreensis sp. nov., a radiation-resistant bacterium isolated from river water.</title>
        <authorList>
            <person name="Choi A."/>
        </authorList>
    </citation>
    <scope>NUCLEOTIDE SEQUENCE [LARGE SCALE GENOMIC DNA]</scope>
    <source>
        <strain evidence="3 4">SJW1-2</strain>
    </source>
</reference>
<keyword evidence="1" id="KW-0238">DNA-binding</keyword>
<dbReference type="OrthoDB" id="3531307at2"/>
<protein>
    <recommendedName>
        <fullName evidence="2">HTH luxR-type domain-containing protein</fullName>
    </recommendedName>
</protein>
<dbReference type="PANTHER" id="PTHR43214:SF43">
    <property type="entry name" value="TWO-COMPONENT RESPONSE REGULATOR"/>
    <property type="match status" value="1"/>
</dbReference>
<feature type="domain" description="HTH luxR-type" evidence="2">
    <location>
        <begin position="61"/>
        <end position="126"/>
    </location>
</feature>
<evidence type="ECO:0000256" key="1">
    <source>
        <dbReference type="ARBA" id="ARBA00023125"/>
    </source>
</evidence>
<dbReference type="PROSITE" id="PS50043">
    <property type="entry name" value="HTH_LUXR_2"/>
    <property type="match status" value="1"/>
</dbReference>
<dbReference type="InterPro" id="IPR016032">
    <property type="entry name" value="Sig_transdc_resp-reg_C-effctor"/>
</dbReference>
<dbReference type="PROSITE" id="PS00622">
    <property type="entry name" value="HTH_LUXR_1"/>
    <property type="match status" value="1"/>
</dbReference>
<dbReference type="Gene3D" id="1.10.10.10">
    <property type="entry name" value="Winged helix-like DNA-binding domain superfamily/Winged helix DNA-binding domain"/>
    <property type="match status" value="1"/>
</dbReference>
<dbReference type="InterPro" id="IPR036388">
    <property type="entry name" value="WH-like_DNA-bd_sf"/>
</dbReference>
<evidence type="ECO:0000313" key="4">
    <source>
        <dbReference type="Proteomes" id="UP000236379"/>
    </source>
</evidence>
<dbReference type="AlphaFoldDB" id="A0A2K3USE2"/>
<comment type="caution">
    <text evidence="3">The sequence shown here is derived from an EMBL/GenBank/DDBJ whole genome shotgun (WGS) entry which is preliminary data.</text>
</comment>
<organism evidence="3 4">
    <name type="scientific">Deinococcus koreensis</name>
    <dbReference type="NCBI Taxonomy" id="2054903"/>
    <lineage>
        <taxon>Bacteria</taxon>
        <taxon>Thermotogati</taxon>
        <taxon>Deinococcota</taxon>
        <taxon>Deinococci</taxon>
        <taxon>Deinococcales</taxon>
        <taxon>Deinococcaceae</taxon>
        <taxon>Deinococcus</taxon>
    </lineage>
</organism>
<dbReference type="CDD" id="cd06170">
    <property type="entry name" value="LuxR_C_like"/>
    <property type="match status" value="1"/>
</dbReference>
<name>A0A2K3USE2_9DEIO</name>